<dbReference type="PROSITE" id="PS00137">
    <property type="entry name" value="SUBTILASE_HIS"/>
    <property type="match status" value="1"/>
</dbReference>
<dbReference type="Proteomes" id="UP001307168">
    <property type="component" value="Unassembled WGS sequence"/>
</dbReference>
<dbReference type="InterPro" id="IPR034204">
    <property type="entry name" value="PfSUB1-like_cat_dom"/>
</dbReference>
<dbReference type="GO" id="GO:0004252">
    <property type="term" value="F:serine-type endopeptidase activity"/>
    <property type="evidence" value="ECO:0007669"/>
    <property type="project" value="UniProtKB-UniRule"/>
</dbReference>
<dbReference type="PRINTS" id="PR00723">
    <property type="entry name" value="SUBTILISIN"/>
</dbReference>
<evidence type="ECO:0000256" key="3">
    <source>
        <dbReference type="ARBA" id="ARBA00022801"/>
    </source>
</evidence>
<dbReference type="SUPFAM" id="SSF52743">
    <property type="entry name" value="Subtilisin-like"/>
    <property type="match status" value="1"/>
</dbReference>
<gene>
    <name evidence="8" type="ORF">P4706_08770</name>
</gene>
<comment type="similarity">
    <text evidence="1 5">Belongs to the peptidase S8 family.</text>
</comment>
<evidence type="ECO:0000313" key="9">
    <source>
        <dbReference type="Proteomes" id="UP001307168"/>
    </source>
</evidence>
<dbReference type="InterPro" id="IPR036852">
    <property type="entry name" value="Peptidase_S8/S53_dom_sf"/>
</dbReference>
<keyword evidence="9" id="KW-1185">Reference proteome</keyword>
<keyword evidence="4 5" id="KW-0720">Serine protease</keyword>
<evidence type="ECO:0000256" key="4">
    <source>
        <dbReference type="ARBA" id="ARBA00022825"/>
    </source>
</evidence>
<dbReference type="PROSITE" id="PS00136">
    <property type="entry name" value="SUBTILASE_ASP"/>
    <property type="match status" value="1"/>
</dbReference>
<comment type="caution">
    <text evidence="8">The sequence shown here is derived from an EMBL/GenBank/DDBJ whole genome shotgun (WGS) entry which is preliminary data.</text>
</comment>
<dbReference type="PANTHER" id="PTHR43399:SF4">
    <property type="entry name" value="CELL WALL-ASSOCIATED PROTEASE"/>
    <property type="match status" value="1"/>
</dbReference>
<dbReference type="EMBL" id="JARNBH010000008">
    <property type="protein sequence ID" value="MEC0273166.1"/>
    <property type="molecule type" value="Genomic_DNA"/>
</dbReference>
<evidence type="ECO:0000313" key="8">
    <source>
        <dbReference type="EMBL" id="MEC0273166.1"/>
    </source>
</evidence>
<accession>A0AAW9N5V3</accession>
<evidence type="ECO:0000259" key="7">
    <source>
        <dbReference type="Pfam" id="PF00082"/>
    </source>
</evidence>
<dbReference type="InterPro" id="IPR051048">
    <property type="entry name" value="Peptidase_S8/S53_subtilisin"/>
</dbReference>
<evidence type="ECO:0000256" key="5">
    <source>
        <dbReference type="PROSITE-ProRule" id="PRU01240"/>
    </source>
</evidence>
<evidence type="ECO:0000256" key="6">
    <source>
        <dbReference type="SAM" id="Phobius"/>
    </source>
</evidence>
<organism evidence="8 9">
    <name type="scientific">Peribacillus castrilensis</name>
    <dbReference type="NCBI Taxonomy" id="2897690"/>
    <lineage>
        <taxon>Bacteria</taxon>
        <taxon>Bacillati</taxon>
        <taxon>Bacillota</taxon>
        <taxon>Bacilli</taxon>
        <taxon>Bacillales</taxon>
        <taxon>Bacillaceae</taxon>
        <taxon>Peribacillus</taxon>
    </lineage>
</organism>
<feature type="active site" description="Charge relay system" evidence="5">
    <location>
        <position position="301"/>
    </location>
</feature>
<dbReference type="InterPro" id="IPR023827">
    <property type="entry name" value="Peptidase_S8_Asp-AS"/>
</dbReference>
<feature type="active site" description="Charge relay system" evidence="5">
    <location>
        <position position="87"/>
    </location>
</feature>
<sequence length="361" mass="40467">MIIKKYFFCIILIVIAFIAILFLVFNYKDFEKEEVSTDKIIPQNQWALINKGQKVENSFGIKNYDISAKEAWKVTKGDRKVIVGILDTGIDISNPNISDNIFLNQKEIEKNELDDEKNGFIDDINGWNFIKNDNSVYDRYLSDYHGTFIASLIVGKHDLNNNVWGVAPEVNILPLKFIDGSTGNTDNAIRAIEYAYKMGVRIINCSWDNTNFDTGLYDIMKKYKDILFISSSGNNQNNLKKTPVYPCSFELDNVVCVAAVNNTGKIYEYSGYGSEDLIYAPGETILGSLPENDYLYSSGASFATAYVTGVAALVISEFEDISSNDLAQILKISKKSVTNANADTYDIIDSKKALDKAKVME</sequence>
<keyword evidence="3 5" id="KW-0378">Hydrolase</keyword>
<dbReference type="GO" id="GO:0006508">
    <property type="term" value="P:proteolysis"/>
    <property type="evidence" value="ECO:0007669"/>
    <property type="project" value="UniProtKB-KW"/>
</dbReference>
<dbReference type="AlphaFoldDB" id="A0AAW9N5V3"/>
<dbReference type="CDD" id="cd07473">
    <property type="entry name" value="Peptidases_S8_Subtilisin_like"/>
    <property type="match status" value="1"/>
</dbReference>
<dbReference type="RefSeq" id="WP_367406649.1">
    <property type="nucleotide sequence ID" value="NZ_JARNBH010000008.1"/>
</dbReference>
<feature type="domain" description="Peptidase S8/S53" evidence="7">
    <location>
        <begin position="79"/>
        <end position="335"/>
    </location>
</feature>
<keyword evidence="6" id="KW-0812">Transmembrane</keyword>
<dbReference type="Gene3D" id="3.40.50.200">
    <property type="entry name" value="Peptidase S8/S53 domain"/>
    <property type="match status" value="1"/>
</dbReference>
<dbReference type="InterPro" id="IPR022398">
    <property type="entry name" value="Peptidase_S8_His-AS"/>
</dbReference>
<proteinExistence type="inferred from homology"/>
<feature type="transmembrane region" description="Helical" evidence="6">
    <location>
        <begin position="7"/>
        <end position="27"/>
    </location>
</feature>
<evidence type="ECO:0000256" key="1">
    <source>
        <dbReference type="ARBA" id="ARBA00011073"/>
    </source>
</evidence>
<dbReference type="Pfam" id="PF00082">
    <property type="entry name" value="Peptidase_S8"/>
    <property type="match status" value="1"/>
</dbReference>
<protein>
    <submittedName>
        <fullName evidence="8">S8 family peptidase</fullName>
    </submittedName>
</protein>
<dbReference type="PROSITE" id="PS51892">
    <property type="entry name" value="SUBTILASE"/>
    <property type="match status" value="1"/>
</dbReference>
<keyword evidence="2 5" id="KW-0645">Protease</keyword>
<keyword evidence="6" id="KW-0472">Membrane</keyword>
<dbReference type="InterPro" id="IPR000209">
    <property type="entry name" value="Peptidase_S8/S53_dom"/>
</dbReference>
<feature type="active site" description="Charge relay system" evidence="5">
    <location>
        <position position="145"/>
    </location>
</feature>
<dbReference type="PANTHER" id="PTHR43399">
    <property type="entry name" value="SUBTILISIN-RELATED"/>
    <property type="match status" value="1"/>
</dbReference>
<dbReference type="InterPro" id="IPR015500">
    <property type="entry name" value="Peptidase_S8_subtilisin-rel"/>
</dbReference>
<reference evidence="8 9" key="1">
    <citation type="submission" date="2023-03" db="EMBL/GenBank/DDBJ databases">
        <title>Bacillus Genome Sequencing.</title>
        <authorList>
            <person name="Dunlap C."/>
        </authorList>
    </citation>
    <scope>NUCLEOTIDE SEQUENCE [LARGE SCALE GENOMIC DNA]</scope>
    <source>
        <strain evidence="8 9">B-41290</strain>
    </source>
</reference>
<evidence type="ECO:0000256" key="2">
    <source>
        <dbReference type="ARBA" id="ARBA00022670"/>
    </source>
</evidence>
<keyword evidence="6" id="KW-1133">Transmembrane helix</keyword>
<name>A0AAW9N5V3_9BACI</name>